<dbReference type="VEuPathDB" id="FungiDB:SPPG_00089"/>
<dbReference type="InterPro" id="IPR014722">
    <property type="entry name" value="Rib_uL2_dom2"/>
</dbReference>
<keyword evidence="3 4" id="KW-0687">Ribonucleoprotein</keyword>
<keyword evidence="7" id="KW-1185">Reference proteome</keyword>
<dbReference type="GeneID" id="27683841"/>
<dbReference type="Proteomes" id="UP000053201">
    <property type="component" value="Unassembled WGS sequence"/>
</dbReference>
<dbReference type="OrthoDB" id="2436667at2759"/>
<evidence type="ECO:0000313" key="6">
    <source>
        <dbReference type="EMBL" id="KND04360.1"/>
    </source>
</evidence>
<dbReference type="Pfam" id="PF03868">
    <property type="entry name" value="Ribosomal_L6e_N"/>
    <property type="match status" value="1"/>
</dbReference>
<dbReference type="RefSeq" id="XP_016612399.1">
    <property type="nucleotide sequence ID" value="XM_016748426.1"/>
</dbReference>
<dbReference type="InParanoid" id="A0A0L0HTY0"/>
<dbReference type="GO" id="GO:0003723">
    <property type="term" value="F:RNA binding"/>
    <property type="evidence" value="ECO:0007669"/>
    <property type="project" value="TreeGrafter"/>
</dbReference>
<dbReference type="GO" id="GO:0003735">
    <property type="term" value="F:structural constituent of ribosome"/>
    <property type="evidence" value="ECO:0007669"/>
    <property type="project" value="InterPro"/>
</dbReference>
<dbReference type="InterPro" id="IPR049633">
    <property type="entry name" value="Ribosomal_eL6_CS"/>
</dbReference>
<evidence type="ECO:0000259" key="5">
    <source>
        <dbReference type="Pfam" id="PF03868"/>
    </source>
</evidence>
<evidence type="ECO:0000256" key="2">
    <source>
        <dbReference type="ARBA" id="ARBA00022980"/>
    </source>
</evidence>
<dbReference type="OMA" id="KWYNADD"/>
<evidence type="ECO:0000256" key="4">
    <source>
        <dbReference type="RuleBase" id="RU000662"/>
    </source>
</evidence>
<dbReference type="EMBL" id="KQ257450">
    <property type="protein sequence ID" value="KND04360.1"/>
    <property type="molecule type" value="Genomic_DNA"/>
</dbReference>
<comment type="similarity">
    <text evidence="1 4">Belongs to the eukaryotic ribosomal protein eL6 family.</text>
</comment>
<dbReference type="PROSITE" id="PS01170">
    <property type="entry name" value="RIBOSOMAL_L6E"/>
    <property type="match status" value="1"/>
</dbReference>
<organism evidence="6 7">
    <name type="scientific">Spizellomyces punctatus (strain DAOM BR117)</name>
    <dbReference type="NCBI Taxonomy" id="645134"/>
    <lineage>
        <taxon>Eukaryota</taxon>
        <taxon>Fungi</taxon>
        <taxon>Fungi incertae sedis</taxon>
        <taxon>Chytridiomycota</taxon>
        <taxon>Chytridiomycota incertae sedis</taxon>
        <taxon>Chytridiomycetes</taxon>
        <taxon>Spizellomycetales</taxon>
        <taxon>Spizellomycetaceae</taxon>
        <taxon>Spizellomyces</taxon>
    </lineage>
</organism>
<sequence length="237" mass="26026">MAHAPTNPLIAPGVHRYSRSQAYAKKALFKKAKQVAPAKAAAPATTKTVQVGGAKNNQTREVPLVKAPRFYAAEDAPVPKKSRKAPRPVSLRASITPGTVLIVLSGKYRGKRVVFLKQLESGLLLVTGPHKVNGVPIRRVNQAYVIATSTKIDISGVNTEKFTDAYFKRDKVEKKKATEEALFEAGQKKPVDASRVQDQREVDKAILATLKKDRILRGYLNASFALSRGQFPHLMKF</sequence>
<dbReference type="FunFam" id="2.30.30.30:FF:000014">
    <property type="entry name" value="60S ribosomal protein L6"/>
    <property type="match status" value="1"/>
</dbReference>
<dbReference type="Pfam" id="PF01159">
    <property type="entry name" value="Ribosomal_L6e"/>
    <property type="match status" value="1"/>
</dbReference>
<keyword evidence="2 4" id="KW-0689">Ribosomal protein</keyword>
<accession>A0A0L0HTY0</accession>
<dbReference type="AlphaFoldDB" id="A0A0L0HTY0"/>
<evidence type="ECO:0000256" key="3">
    <source>
        <dbReference type="ARBA" id="ARBA00023274"/>
    </source>
</evidence>
<dbReference type="InterPro" id="IPR005568">
    <property type="entry name" value="Ribosomal_uL6_N"/>
</dbReference>
<evidence type="ECO:0000256" key="1">
    <source>
        <dbReference type="ARBA" id="ARBA00010592"/>
    </source>
</evidence>
<feature type="domain" description="Large ribosomal subunit protein uL6 N-terminal" evidence="5">
    <location>
        <begin position="3"/>
        <end position="38"/>
    </location>
</feature>
<dbReference type="PANTHER" id="PTHR10715:SF0">
    <property type="entry name" value="LARGE RIBOSOMAL SUBUNIT PROTEIN EL6"/>
    <property type="match status" value="1"/>
</dbReference>
<reference evidence="6 7" key="1">
    <citation type="submission" date="2009-08" db="EMBL/GenBank/DDBJ databases">
        <title>The Genome Sequence of Spizellomyces punctatus strain DAOM BR117.</title>
        <authorList>
            <consortium name="The Broad Institute Genome Sequencing Platform"/>
            <person name="Russ C."/>
            <person name="Cuomo C."/>
            <person name="Shea T."/>
            <person name="Young S.K."/>
            <person name="Zeng Q."/>
            <person name="Koehrsen M."/>
            <person name="Haas B."/>
            <person name="Borodovsky M."/>
            <person name="Guigo R."/>
            <person name="Alvarado L."/>
            <person name="Berlin A."/>
            <person name="Bochicchio J."/>
            <person name="Borenstein D."/>
            <person name="Chapman S."/>
            <person name="Chen Z."/>
            <person name="Engels R."/>
            <person name="Freedman E."/>
            <person name="Gellesch M."/>
            <person name="Goldberg J."/>
            <person name="Griggs A."/>
            <person name="Gujja S."/>
            <person name="Heiman D."/>
            <person name="Hepburn T."/>
            <person name="Howarth C."/>
            <person name="Jen D."/>
            <person name="Larson L."/>
            <person name="Lewis B."/>
            <person name="Mehta T."/>
            <person name="Park D."/>
            <person name="Pearson M."/>
            <person name="Roberts A."/>
            <person name="Saif S."/>
            <person name="Shenoy N."/>
            <person name="Sisk P."/>
            <person name="Stolte C."/>
            <person name="Sykes S."/>
            <person name="Thomson T."/>
            <person name="Walk T."/>
            <person name="White J."/>
            <person name="Yandava C."/>
            <person name="Burger G."/>
            <person name="Gray M.W."/>
            <person name="Holland P.W.H."/>
            <person name="King N."/>
            <person name="Lang F.B.F."/>
            <person name="Roger A.J."/>
            <person name="Ruiz-Trillo I."/>
            <person name="Lander E."/>
            <person name="Nusbaum C."/>
        </authorList>
    </citation>
    <scope>NUCLEOTIDE SEQUENCE [LARGE SCALE GENOMIC DNA]</scope>
    <source>
        <strain evidence="6 7">DAOM BR117</strain>
    </source>
</reference>
<proteinExistence type="inferred from homology"/>
<dbReference type="InterPro" id="IPR008991">
    <property type="entry name" value="Translation_prot_SH3-like_sf"/>
</dbReference>
<name>A0A0L0HTY0_SPIPD</name>
<dbReference type="SUPFAM" id="SSF50104">
    <property type="entry name" value="Translation proteins SH3-like domain"/>
    <property type="match status" value="1"/>
</dbReference>
<dbReference type="GO" id="GO:0022625">
    <property type="term" value="C:cytosolic large ribosomal subunit"/>
    <property type="evidence" value="ECO:0007669"/>
    <property type="project" value="TreeGrafter"/>
</dbReference>
<dbReference type="STRING" id="645134.A0A0L0HTY0"/>
<dbReference type="Gene3D" id="2.30.30.30">
    <property type="match status" value="1"/>
</dbReference>
<dbReference type="eggNOG" id="KOG1694">
    <property type="taxonomic scope" value="Eukaryota"/>
</dbReference>
<evidence type="ECO:0000313" key="7">
    <source>
        <dbReference type="Proteomes" id="UP000053201"/>
    </source>
</evidence>
<dbReference type="GO" id="GO:0000027">
    <property type="term" value="P:ribosomal large subunit assembly"/>
    <property type="evidence" value="ECO:0007669"/>
    <property type="project" value="TreeGrafter"/>
</dbReference>
<protein>
    <recommendedName>
        <fullName evidence="4">60S ribosomal protein L6</fullName>
    </recommendedName>
</protein>
<dbReference type="InterPro" id="IPR000915">
    <property type="entry name" value="60S_ribosomal_eL6"/>
</dbReference>
<dbReference type="GO" id="GO:0030684">
    <property type="term" value="C:preribosome"/>
    <property type="evidence" value="ECO:0007669"/>
    <property type="project" value="EnsemblFungi"/>
</dbReference>
<dbReference type="FunCoup" id="A0A0L0HTY0">
    <property type="interactions" value="513"/>
</dbReference>
<dbReference type="GO" id="GO:0002181">
    <property type="term" value="P:cytoplasmic translation"/>
    <property type="evidence" value="ECO:0007669"/>
    <property type="project" value="TreeGrafter"/>
</dbReference>
<gene>
    <name evidence="6" type="ORF">SPPG_00089</name>
</gene>
<dbReference type="CDD" id="cd13156">
    <property type="entry name" value="KOW_RPL6"/>
    <property type="match status" value="1"/>
</dbReference>
<dbReference type="InterPro" id="IPR041997">
    <property type="entry name" value="Ribosomal_eL6_KOW"/>
</dbReference>
<dbReference type="PANTHER" id="PTHR10715">
    <property type="entry name" value="60S RIBOSOMAL PROTEIN L6"/>
    <property type="match status" value="1"/>
</dbReference>